<sequence>MELPEIKIVNVVGSCDLKTPMNLEEIYPLIENAEYDPDSYHCVYIRRPDTKRIVTIFKSGKLNTAGSKSIEEAKSAVLEVVDKLNELDFTDKRPKIKIYNIVANIALNKKFDLEELSEHFGAEYEPEQFPGAVLKTETPKATFLIFKSGKIIINGVKSNEELESAVNWILENLKS</sequence>
<evidence type="ECO:0000313" key="6">
    <source>
        <dbReference type="Proteomes" id="UP000239462"/>
    </source>
</evidence>
<keyword evidence="3" id="KW-0238">DNA-binding</keyword>
<dbReference type="RefSeq" id="WP_104837586.1">
    <property type="nucleotide sequence ID" value="NZ_CP026606.1"/>
</dbReference>
<dbReference type="GeneID" id="36101647"/>
<dbReference type="GO" id="GO:0006352">
    <property type="term" value="P:DNA-templated transcription initiation"/>
    <property type="evidence" value="ECO:0007669"/>
    <property type="project" value="InterPro"/>
</dbReference>
<dbReference type="Gene3D" id="3.30.310.10">
    <property type="entry name" value="TATA-Binding Protein"/>
    <property type="match status" value="2"/>
</dbReference>
<evidence type="ECO:0000256" key="3">
    <source>
        <dbReference type="ARBA" id="ARBA00023125"/>
    </source>
</evidence>
<evidence type="ECO:0000256" key="4">
    <source>
        <dbReference type="ARBA" id="ARBA00023163"/>
    </source>
</evidence>
<dbReference type="EMBL" id="CP026606">
    <property type="protein sequence ID" value="AVB75971.1"/>
    <property type="molecule type" value="Genomic_DNA"/>
</dbReference>
<dbReference type="AlphaFoldDB" id="A0A2L1C9A9"/>
<keyword evidence="2" id="KW-0677">Repeat</keyword>
<keyword evidence="4" id="KW-0804">Transcription</keyword>
<dbReference type="InterPro" id="IPR000814">
    <property type="entry name" value="TBP"/>
</dbReference>
<accession>A0A2L1C9A9</accession>
<reference evidence="6" key="1">
    <citation type="journal article" date="2018" name="Genome Announc.">
        <title>Complete Genome Sequence of the Methanococcus maripaludis Type Strain JJ (DSM 2067), a Model for Selenoprotein Synthesis in Archaea.</title>
        <authorList>
            <person name="Poehlein A."/>
            <person name="Heym D."/>
            <person name="Quitzke V."/>
            <person name="Fersch J."/>
            <person name="Daniel R."/>
            <person name="Rother M."/>
        </authorList>
    </citation>
    <scope>NUCLEOTIDE SEQUENCE [LARGE SCALE GENOMIC DNA]</scope>
    <source>
        <strain evidence="6">DSM 2067</strain>
    </source>
</reference>
<dbReference type="PRINTS" id="PR00686">
    <property type="entry name" value="TIFACTORIID"/>
</dbReference>
<dbReference type="InterPro" id="IPR012295">
    <property type="entry name" value="TBP_dom_sf"/>
</dbReference>
<dbReference type="KEGG" id="mmad:MMJJ_05540"/>
<dbReference type="NCBIfam" id="NF001593">
    <property type="entry name" value="PRK00394.1-2"/>
    <property type="match status" value="1"/>
</dbReference>
<gene>
    <name evidence="5" type="ORF">MMJJ_05540</name>
</gene>
<dbReference type="Pfam" id="PF00352">
    <property type="entry name" value="TBP"/>
    <property type="match status" value="2"/>
</dbReference>
<evidence type="ECO:0000313" key="5">
    <source>
        <dbReference type="EMBL" id="AVB75971.1"/>
    </source>
</evidence>
<protein>
    <submittedName>
        <fullName evidence="5">Transcription factor</fullName>
    </submittedName>
</protein>
<evidence type="ECO:0000256" key="1">
    <source>
        <dbReference type="ARBA" id="ARBA00005560"/>
    </source>
</evidence>
<dbReference type="Proteomes" id="UP000239462">
    <property type="component" value="Chromosome"/>
</dbReference>
<name>A0A2L1C9A9_METMI</name>
<organism evidence="5 6">
    <name type="scientific">Methanococcus maripaludis</name>
    <name type="common">Methanococcus deltae</name>
    <dbReference type="NCBI Taxonomy" id="39152"/>
    <lineage>
        <taxon>Archaea</taxon>
        <taxon>Methanobacteriati</taxon>
        <taxon>Methanobacteriota</taxon>
        <taxon>Methanomada group</taxon>
        <taxon>Methanococci</taxon>
        <taxon>Methanococcales</taxon>
        <taxon>Methanococcaceae</taxon>
        <taxon>Methanococcus</taxon>
    </lineage>
</organism>
<evidence type="ECO:0000256" key="2">
    <source>
        <dbReference type="ARBA" id="ARBA00022737"/>
    </source>
</evidence>
<dbReference type="SUPFAM" id="SSF55945">
    <property type="entry name" value="TATA-box binding protein-like"/>
    <property type="match status" value="2"/>
</dbReference>
<dbReference type="PANTHER" id="PTHR10126">
    <property type="entry name" value="TATA-BOX BINDING PROTEIN"/>
    <property type="match status" value="1"/>
</dbReference>
<proteinExistence type="inferred from homology"/>
<comment type="similarity">
    <text evidence="1">Belongs to the TBP family.</text>
</comment>
<dbReference type="GO" id="GO:0003677">
    <property type="term" value="F:DNA binding"/>
    <property type="evidence" value="ECO:0007669"/>
    <property type="project" value="UniProtKB-KW"/>
</dbReference>